<protein>
    <submittedName>
        <fullName evidence="5">RNA methyltransferase</fullName>
    </submittedName>
</protein>
<reference evidence="5" key="1">
    <citation type="submission" date="2019-12" db="EMBL/GenBank/DDBJ databases">
        <title>High-Quality draft genome sequences of three cyanobacteria isolated from the limestone walls of the Old Cathedral of Coimbra.</title>
        <authorList>
            <person name="Tiago I."/>
            <person name="Soares F."/>
            <person name="Portugal A."/>
        </authorList>
    </citation>
    <scope>NUCLEOTIDE SEQUENCE [LARGE SCALE GENOMIC DNA]</scope>
    <source>
        <strain evidence="5">C</strain>
    </source>
</reference>
<dbReference type="Proteomes" id="UP000607397">
    <property type="component" value="Unassembled WGS sequence"/>
</dbReference>
<dbReference type="EMBL" id="WVIC01000004">
    <property type="protein sequence ID" value="NCJ05584.1"/>
    <property type="molecule type" value="Genomic_DNA"/>
</dbReference>
<dbReference type="InterPro" id="IPR029064">
    <property type="entry name" value="Ribosomal_eL30-like_sf"/>
</dbReference>
<dbReference type="InterPro" id="IPR013123">
    <property type="entry name" value="SpoU_subst-bd"/>
</dbReference>
<dbReference type="Pfam" id="PF00588">
    <property type="entry name" value="SpoU_methylase"/>
    <property type="match status" value="1"/>
</dbReference>
<gene>
    <name evidence="5" type="ORF">GS597_03485</name>
</gene>
<dbReference type="CDD" id="cd18095">
    <property type="entry name" value="SpoU-like_rRNA-MTase"/>
    <property type="match status" value="1"/>
</dbReference>
<dbReference type="SUPFAM" id="SSF55315">
    <property type="entry name" value="L30e-like"/>
    <property type="match status" value="1"/>
</dbReference>
<evidence type="ECO:0000256" key="2">
    <source>
        <dbReference type="ARBA" id="ARBA00022603"/>
    </source>
</evidence>
<evidence type="ECO:0000256" key="3">
    <source>
        <dbReference type="ARBA" id="ARBA00022679"/>
    </source>
</evidence>
<evidence type="ECO:0000313" key="6">
    <source>
        <dbReference type="Proteomes" id="UP000607397"/>
    </source>
</evidence>
<dbReference type="PANTHER" id="PTHR43191">
    <property type="entry name" value="RRNA METHYLTRANSFERASE 3"/>
    <property type="match status" value="1"/>
</dbReference>
<evidence type="ECO:0000256" key="1">
    <source>
        <dbReference type="ARBA" id="ARBA00007228"/>
    </source>
</evidence>
<organism evidence="5 6">
    <name type="scientific">Petrachloros mirabilis ULC683</name>
    <dbReference type="NCBI Taxonomy" id="2781853"/>
    <lineage>
        <taxon>Bacteria</taxon>
        <taxon>Bacillati</taxon>
        <taxon>Cyanobacteriota</taxon>
        <taxon>Cyanophyceae</taxon>
        <taxon>Synechococcales</taxon>
        <taxon>Petrachlorosaceae</taxon>
        <taxon>Petrachloros</taxon>
        <taxon>Petrachloros mirabilis</taxon>
    </lineage>
</organism>
<evidence type="ECO:0000313" key="5">
    <source>
        <dbReference type="EMBL" id="NCJ05584.1"/>
    </source>
</evidence>
<dbReference type="SUPFAM" id="SSF75217">
    <property type="entry name" value="alpha/beta knot"/>
    <property type="match status" value="1"/>
</dbReference>
<dbReference type="Pfam" id="PF22435">
    <property type="entry name" value="MRM3-like_sub_bind"/>
    <property type="match status" value="1"/>
</dbReference>
<dbReference type="GO" id="GO:0032259">
    <property type="term" value="P:methylation"/>
    <property type="evidence" value="ECO:0007669"/>
    <property type="project" value="UniProtKB-KW"/>
</dbReference>
<sequence>MLTSLKNPLVKQIRKLHQSKSRRQQGVFLLEGTHLLQEAKAVDWPLEVVCMTPDWQQKHPSLWEDLQVRCETVIPAVLAAMATTVNPDGVMAVAKSQLHSLPTLSAQGVGLVLETLQDPGNLGTLIRTGVATGVEVLLMSTDCVDPENPKVLRASAGAWFHLPRQICPDLAGTLRQYQQQGFQLMATCPTASRCYWDLDLTKPTLILIGNEGAGLSPALSELADQTVQIPLLGGVESLNAAIAAAVILYEVRRQRRNPEAFTV</sequence>
<name>A0A8K2ACM9_9CYAN</name>
<dbReference type="InterPro" id="IPR053888">
    <property type="entry name" value="MRM3-like_sub_bind"/>
</dbReference>
<comment type="caution">
    <text evidence="5">The sequence shown here is derived from an EMBL/GenBank/DDBJ whole genome shotgun (WGS) entry which is preliminary data.</text>
</comment>
<dbReference type="InterPro" id="IPR051259">
    <property type="entry name" value="rRNA_Methyltransferase"/>
</dbReference>
<dbReference type="AlphaFoldDB" id="A0A8K2ACM9"/>
<dbReference type="InterPro" id="IPR001537">
    <property type="entry name" value="SpoU_MeTrfase"/>
</dbReference>
<dbReference type="SMART" id="SM00967">
    <property type="entry name" value="SpoU_sub_bind"/>
    <property type="match status" value="1"/>
</dbReference>
<keyword evidence="6" id="KW-1185">Reference proteome</keyword>
<dbReference type="GO" id="GO:0005737">
    <property type="term" value="C:cytoplasm"/>
    <property type="evidence" value="ECO:0007669"/>
    <property type="project" value="UniProtKB-ARBA"/>
</dbReference>
<keyword evidence="3" id="KW-0808">Transferase</keyword>
<keyword evidence="2 5" id="KW-0489">Methyltransferase</keyword>
<dbReference type="InterPro" id="IPR029028">
    <property type="entry name" value="Alpha/beta_knot_MTases"/>
</dbReference>
<dbReference type="Gene3D" id="3.30.1330.30">
    <property type="match status" value="1"/>
</dbReference>
<dbReference type="RefSeq" id="WP_161824048.1">
    <property type="nucleotide sequence ID" value="NZ_WVIC01000004.1"/>
</dbReference>
<feature type="domain" description="RNA 2-O ribose methyltransferase substrate binding" evidence="4">
    <location>
        <begin position="29"/>
        <end position="100"/>
    </location>
</feature>
<dbReference type="GO" id="GO:0008173">
    <property type="term" value="F:RNA methyltransferase activity"/>
    <property type="evidence" value="ECO:0007669"/>
    <property type="project" value="InterPro"/>
</dbReference>
<comment type="similarity">
    <text evidence="1">Belongs to the class IV-like SAM-binding methyltransferase superfamily. RNA methyltransferase TrmH family.</text>
</comment>
<dbReference type="GO" id="GO:0006396">
    <property type="term" value="P:RNA processing"/>
    <property type="evidence" value="ECO:0007669"/>
    <property type="project" value="InterPro"/>
</dbReference>
<evidence type="ECO:0000259" key="4">
    <source>
        <dbReference type="SMART" id="SM00967"/>
    </source>
</evidence>
<dbReference type="Gene3D" id="3.40.1280.10">
    <property type="match status" value="1"/>
</dbReference>
<proteinExistence type="inferred from homology"/>
<dbReference type="GO" id="GO:0003723">
    <property type="term" value="F:RNA binding"/>
    <property type="evidence" value="ECO:0007669"/>
    <property type="project" value="InterPro"/>
</dbReference>
<accession>A0A8K2ACM9</accession>
<dbReference type="PANTHER" id="PTHR43191:SF2">
    <property type="entry name" value="RRNA METHYLTRANSFERASE 3, MITOCHONDRIAL"/>
    <property type="match status" value="1"/>
</dbReference>
<dbReference type="InterPro" id="IPR029026">
    <property type="entry name" value="tRNA_m1G_MTases_N"/>
</dbReference>